<keyword evidence="1" id="KW-0547">Nucleotide-binding</keyword>
<dbReference type="PANTHER" id="PTHR16305">
    <property type="entry name" value="TESTICULAR SOLUBLE ADENYLYL CYCLASE"/>
    <property type="match status" value="1"/>
</dbReference>
<feature type="domain" description="Guanylate cyclase" evidence="4">
    <location>
        <begin position="9"/>
        <end position="141"/>
    </location>
</feature>
<proteinExistence type="predicted"/>
<dbReference type="SMART" id="SM00044">
    <property type="entry name" value="CYCc"/>
    <property type="match status" value="1"/>
</dbReference>
<dbReference type="Pfam" id="PF13424">
    <property type="entry name" value="TPR_12"/>
    <property type="match status" value="1"/>
</dbReference>
<reference evidence="5 6" key="2">
    <citation type="journal article" date="2018" name="Int. J. Syst. Evol. Microbiol.">
        <title>Marinobacterium aestuarii sp. nov., a benzene-degrading marine bacterium isolated from estuary sediment.</title>
        <authorList>
            <person name="Bae S.S."/>
            <person name="Jung J."/>
            <person name="Chung D."/>
            <person name="Baek K."/>
        </authorList>
    </citation>
    <scope>NUCLEOTIDE SEQUENCE [LARGE SCALE GENOMIC DNA]</scope>
    <source>
        <strain evidence="5 6">ST58-10</strain>
    </source>
</reference>
<evidence type="ECO:0000313" key="6">
    <source>
        <dbReference type="Proteomes" id="UP000078070"/>
    </source>
</evidence>
<dbReference type="InterPro" id="IPR029787">
    <property type="entry name" value="Nucleotide_cyclase"/>
</dbReference>
<dbReference type="GO" id="GO:0035556">
    <property type="term" value="P:intracellular signal transduction"/>
    <property type="evidence" value="ECO:0007669"/>
    <property type="project" value="InterPro"/>
</dbReference>
<dbReference type="Gene3D" id="3.30.70.1230">
    <property type="entry name" value="Nucleotide cyclase"/>
    <property type="match status" value="1"/>
</dbReference>
<dbReference type="SUPFAM" id="SSF52540">
    <property type="entry name" value="P-loop containing nucleoside triphosphate hydrolases"/>
    <property type="match status" value="1"/>
</dbReference>
<dbReference type="GO" id="GO:0004016">
    <property type="term" value="F:adenylate cyclase activity"/>
    <property type="evidence" value="ECO:0007669"/>
    <property type="project" value="UniProtKB-ARBA"/>
</dbReference>
<keyword evidence="6" id="KW-1185">Reference proteome</keyword>
<dbReference type="SUPFAM" id="SSF48452">
    <property type="entry name" value="TPR-like"/>
    <property type="match status" value="2"/>
</dbReference>
<dbReference type="InterPro" id="IPR011990">
    <property type="entry name" value="TPR-like_helical_dom_sf"/>
</dbReference>
<keyword evidence="2" id="KW-0067">ATP-binding</keyword>
<dbReference type="InterPro" id="IPR027417">
    <property type="entry name" value="P-loop_NTPase"/>
</dbReference>
<dbReference type="SUPFAM" id="SSF55073">
    <property type="entry name" value="Nucleotide cyclase"/>
    <property type="match status" value="1"/>
</dbReference>
<dbReference type="STRING" id="1821621.A8C75_19485"/>
<gene>
    <name evidence="5" type="ORF">A8C75_19485</name>
</gene>
<evidence type="ECO:0000259" key="4">
    <source>
        <dbReference type="PROSITE" id="PS50125"/>
    </source>
</evidence>
<dbReference type="GO" id="GO:0009190">
    <property type="term" value="P:cyclic nucleotide biosynthetic process"/>
    <property type="evidence" value="ECO:0007669"/>
    <property type="project" value="InterPro"/>
</dbReference>
<dbReference type="SMART" id="SM00028">
    <property type="entry name" value="TPR"/>
    <property type="match status" value="3"/>
</dbReference>
<feature type="coiled-coil region" evidence="3">
    <location>
        <begin position="719"/>
        <end position="746"/>
    </location>
</feature>
<dbReference type="Pfam" id="PF13191">
    <property type="entry name" value="AAA_16"/>
    <property type="match status" value="1"/>
</dbReference>
<dbReference type="CDD" id="cd07302">
    <property type="entry name" value="CHD"/>
    <property type="match status" value="1"/>
</dbReference>
<dbReference type="Proteomes" id="UP000078070">
    <property type="component" value="Chromosome"/>
</dbReference>
<accession>A0A1A9F3H4</accession>
<reference evidence="6" key="1">
    <citation type="submission" date="2016-05" db="EMBL/GenBank/DDBJ databases">
        <authorList>
            <person name="Baek K."/>
            <person name="Yang S.-J."/>
        </authorList>
    </citation>
    <scope>NUCLEOTIDE SEQUENCE [LARGE SCALE GENOMIC DNA]</scope>
    <source>
        <strain evidence="6">ST58-10</strain>
    </source>
</reference>
<dbReference type="InterPro" id="IPR019734">
    <property type="entry name" value="TPR_rpt"/>
</dbReference>
<dbReference type="Gene3D" id="1.25.40.10">
    <property type="entry name" value="Tetratricopeptide repeat domain"/>
    <property type="match status" value="2"/>
</dbReference>
<evidence type="ECO:0000256" key="3">
    <source>
        <dbReference type="SAM" id="Coils"/>
    </source>
</evidence>
<dbReference type="InterPro" id="IPR001054">
    <property type="entry name" value="A/G_cyclase"/>
</dbReference>
<dbReference type="Pfam" id="PF00211">
    <property type="entry name" value="Guanylate_cyc"/>
    <property type="match status" value="1"/>
</dbReference>
<organism evidence="5 6">
    <name type="scientific">Marinobacterium aestuarii</name>
    <dbReference type="NCBI Taxonomy" id="1821621"/>
    <lineage>
        <taxon>Bacteria</taxon>
        <taxon>Pseudomonadati</taxon>
        <taxon>Pseudomonadota</taxon>
        <taxon>Gammaproteobacteria</taxon>
        <taxon>Oceanospirillales</taxon>
        <taxon>Oceanospirillaceae</taxon>
        <taxon>Marinobacterium</taxon>
    </lineage>
</organism>
<keyword evidence="3" id="KW-0175">Coiled coil</keyword>
<dbReference type="RefSeq" id="WP_067386040.1">
    <property type="nucleotide sequence ID" value="NZ_CP015839.1"/>
</dbReference>
<dbReference type="AlphaFoldDB" id="A0A1A9F3H4"/>
<evidence type="ECO:0000256" key="2">
    <source>
        <dbReference type="ARBA" id="ARBA00022840"/>
    </source>
</evidence>
<evidence type="ECO:0000256" key="1">
    <source>
        <dbReference type="ARBA" id="ARBA00022741"/>
    </source>
</evidence>
<dbReference type="PANTHER" id="PTHR16305:SF28">
    <property type="entry name" value="GUANYLATE CYCLASE DOMAIN-CONTAINING PROTEIN"/>
    <property type="match status" value="1"/>
</dbReference>
<dbReference type="KEGG" id="mars:A8C75_19485"/>
<sequence>MRGERKIITALFADIVGSTALIQGLDPEDVQHLIEPVLELMVEAVQHYEGYVANTLGDGILAMFGAPVAHEDHPQRALYAALRMQTRIQQRPPRQSAQSKPLQIRVGIHTGEVLIRAVTAADLHVDYSPVGQAIHLASRLEGVASPGAVVVSQDTFRVATGYFEFSELGLVTVKGLASPVLAYQLQSEGLMRTRLQVAALRGLQRFIGRKAEVKLLLSSFEQSCGGLGQVVRIVGEPGVGKSRVFLEAKNAFRGRCRILEAAALSHRRSFACLPLIELLQDYFKLDDGDGDAVRRGKIDAAFDAQGSEVAAEKSYILFMLGLAASGSPLEQMESTLRRERTFDAIRRLLIRESRAQPLVVIIEDLQWLDSETEGFIDFLIDSITGEPILLLLSHRPEYRHTWDNFINCREIRLTPFGVEETGQLLSALLGDDASLDELKARIRALTEGNPFFMQEVVQALVEQQKIQGPAGRRRPVGRPAELNIPGTVQGVLSARIDRLPNPEKDLLQILAVIGRTFPWSLLQQIVDLPPETLRNLLTRLEGAEFLYQRPAFPEVVYGFTHALTQEVSYQSVPRERRRELHECTARAIETLHAGHLDEQCSALAHHYSLGAHASKALYYLQRAGLQAVRRSSHDEAIKHFTEALAWLERLPPGVDRTFLELQLRLSLGPVWMARRGYASDEVDKTYSRALELCAQAGDDSLRFTALSGLVTFYVAKGELATARRLAEQLLSLADRARNEVLKLEALGILGAVLFKQGELQIALARLEQGLTIYEAKKHARLAFVYGLDSGVLCLSFSALILAMSGQTTQALERSDAALSLSRELSHPVSLAFALEYAAELYQIYRDTARVRTCAEAAIEVSQEHGLVYRQAFGTVLLGWALAVSSQPAEGIDKIRSGLAAYRGTGAELVLPHLLGQLAEALGMAGDIDQALAAIEEAKGFADKNGERVYLSDILRLEAELLIRSAGTEASSDECHVRAETGLQQATSIARDQGNWLFELRALLSLHQLMTGQGRGKEARQLLLGFNQNLLGNLDMEELKTLRRLTLQPT</sequence>
<dbReference type="InterPro" id="IPR041664">
    <property type="entry name" value="AAA_16"/>
</dbReference>
<name>A0A1A9F3H4_9GAMM</name>
<dbReference type="EMBL" id="CP015839">
    <property type="protein sequence ID" value="ANG64438.1"/>
    <property type="molecule type" value="Genomic_DNA"/>
</dbReference>
<dbReference type="GO" id="GO:0005737">
    <property type="term" value="C:cytoplasm"/>
    <property type="evidence" value="ECO:0007669"/>
    <property type="project" value="TreeGrafter"/>
</dbReference>
<dbReference type="PROSITE" id="PS50125">
    <property type="entry name" value="GUANYLATE_CYCLASE_2"/>
    <property type="match status" value="1"/>
</dbReference>
<evidence type="ECO:0000313" key="5">
    <source>
        <dbReference type="EMBL" id="ANG64438.1"/>
    </source>
</evidence>
<dbReference type="GO" id="GO:0005524">
    <property type="term" value="F:ATP binding"/>
    <property type="evidence" value="ECO:0007669"/>
    <property type="project" value="UniProtKB-KW"/>
</dbReference>
<protein>
    <recommendedName>
        <fullName evidence="4">Guanylate cyclase domain-containing protein</fullName>
    </recommendedName>
</protein>